<dbReference type="Proteomes" id="UP000887104">
    <property type="component" value="Unassembled WGS sequence"/>
</dbReference>
<comment type="caution">
    <text evidence="1">The sequence shown here is derived from an EMBL/GenBank/DDBJ whole genome shotgun (WGS) entry which is preliminary data.</text>
</comment>
<name>A0ABQ4PS07_9GAMM</name>
<keyword evidence="2" id="KW-1185">Reference proteome</keyword>
<evidence type="ECO:0000313" key="1">
    <source>
        <dbReference type="EMBL" id="GIU51545.1"/>
    </source>
</evidence>
<protein>
    <submittedName>
        <fullName evidence="1">Virulence factor</fullName>
    </submittedName>
</protein>
<gene>
    <name evidence="1" type="ORF">TUM4438_41570</name>
</gene>
<dbReference type="InterPro" id="IPR037914">
    <property type="entry name" value="SpoVT-AbrB_sf"/>
</dbReference>
<dbReference type="NCBIfam" id="NF040493">
    <property type="entry name" value="TA_anti_VapB"/>
    <property type="match status" value="1"/>
</dbReference>
<evidence type="ECO:0000313" key="2">
    <source>
        <dbReference type="Proteomes" id="UP000887104"/>
    </source>
</evidence>
<reference evidence="1" key="1">
    <citation type="submission" date="2021-05" db="EMBL/GenBank/DDBJ databases">
        <title>Molecular characterization for Shewanella algae harboring chromosomal blaOXA-55-like strains isolated from clinical and environment sample.</title>
        <authorList>
            <person name="Ohama Y."/>
            <person name="Aoki K."/>
            <person name="Harada S."/>
            <person name="Moriya K."/>
            <person name="Ishii Y."/>
            <person name="Tateda K."/>
        </authorList>
    </citation>
    <scope>NUCLEOTIDE SEQUENCE</scope>
    <source>
        <strain evidence="1">JCM 11563</strain>
    </source>
</reference>
<accession>A0ABQ4PS07</accession>
<dbReference type="RefSeq" id="WP_220783124.1">
    <property type="nucleotide sequence ID" value="NZ_BPEY01000120.1"/>
</dbReference>
<dbReference type="InterPro" id="IPR047976">
    <property type="entry name" value="Anti_VapB2-like"/>
</dbReference>
<dbReference type="Gene3D" id="2.10.260.10">
    <property type="match status" value="1"/>
</dbReference>
<sequence>MRTVSIFKNGNNQAVRLPKDMEFDGVCELQIQKLGNVIILKPNRPDWLSFGECEKADDDFIVEREEFLVDEGRVSFE</sequence>
<organism evidence="1 2">
    <name type="scientific">Shewanella sairae</name>
    <dbReference type="NCBI Taxonomy" id="190310"/>
    <lineage>
        <taxon>Bacteria</taxon>
        <taxon>Pseudomonadati</taxon>
        <taxon>Pseudomonadota</taxon>
        <taxon>Gammaproteobacteria</taxon>
        <taxon>Alteromonadales</taxon>
        <taxon>Shewanellaceae</taxon>
        <taxon>Shewanella</taxon>
    </lineage>
</organism>
<proteinExistence type="predicted"/>
<dbReference type="SUPFAM" id="SSF89447">
    <property type="entry name" value="AbrB/MazE/MraZ-like"/>
    <property type="match status" value="1"/>
</dbReference>
<dbReference type="EMBL" id="BPEY01000120">
    <property type="protein sequence ID" value="GIU51545.1"/>
    <property type="molecule type" value="Genomic_DNA"/>
</dbReference>